<gene>
    <name evidence="2" type="ORF">WICANDRAFT_62765</name>
</gene>
<keyword evidence="3" id="KW-1185">Reference proteome</keyword>
<name>A0A1E3P4J5_WICAA</name>
<dbReference type="GeneID" id="30200678"/>
<dbReference type="EMBL" id="KV454210">
    <property type="protein sequence ID" value="ODQ60200.1"/>
    <property type="molecule type" value="Genomic_DNA"/>
</dbReference>
<dbReference type="STRING" id="683960.A0A1E3P4J5"/>
<accession>A0A1E3P4J5</accession>
<dbReference type="SUPFAM" id="SSF50978">
    <property type="entry name" value="WD40 repeat-like"/>
    <property type="match status" value="1"/>
</dbReference>
<evidence type="ECO:0000256" key="1">
    <source>
        <dbReference type="SAM" id="MobiDB-lite"/>
    </source>
</evidence>
<dbReference type="InterPro" id="IPR011047">
    <property type="entry name" value="Quinoprotein_ADH-like_sf"/>
</dbReference>
<feature type="compositionally biased region" description="Polar residues" evidence="1">
    <location>
        <begin position="717"/>
        <end position="732"/>
    </location>
</feature>
<protein>
    <submittedName>
        <fullName evidence="2">Uncharacterized protein</fullName>
    </submittedName>
</protein>
<sequence>MSADSKLSIERIYGTSSNNQLNFAKSKNLVAYIASGGVVVAPIDKSTGTLQSNQRFFCAYNANNQSSNQTGANSYLNLFQNQQPSEEKDQYGNPKLQGTITINNSTDINTQMNDLSLSSSPPKQAQKIKTITCIAISPDEKLLAVGETGSQPRILIFSLAPDSNDHPILSLSEHNFGILAVRFSPDSKYLLSVGVNHDSFLYLWHLDGANTAIVGANRCTSQINGLLWIDQHIVTFGIRHIKIWKFEKFETKSMIDGKSVILGDFLNGNFVHATGDDIDDLLFLTATGEICLYDPAKNALSLRYIFKDQDEKVGAILRDAYNSRVWFGSDSLDSLSPESLEKEIQYETGGCPDSPSKVKFYSKIAAIYEVNEQFLIYLTSDEEIQLFDKTTSTTKPLIDTLSKSITGVKSVSNGKIVNWTKEGVVKVIGQDNLDIDFLVKVDINDLPNKIISNHVTALDVNDSNEIIIGDAYGNLSTFDESGQMTFSTPTHEFTVNDVCYFRYEGFEIIVSIGRDRMIQVLAKKTCEEDDTANNSDIGSQWSVFQTLDDHKGNLLDLKHHDGRIFVSSADRSITIHKFFVDEEGLSIEKEKTISVKSSPLAMTLYKEDLVVSTNDKNITVYNTTTLESTRSFKLYDNGNESLLVDNVQVTDDNVMVCSCSDKSIRSFSYLTGKQLSVNWGHSEAIKQLVLLSKNHLITLSNSGCLFTWSLNNKSPFNQDSSKSTIQKYSDFTTPPKVTRKIKRPLTASPSTRKAASSSVTRSPVTSRLQTTARLTPSKLTNSTKTNLSPSSTKSSPRQTSPKASNTPTTPTISRFNPRSSMSVNNRSRISELSERKLRAEDMVTYLKEFKENIGTYSVAEVETVKKEIKELFNYEEELIIKYNTQMMDKLNELMKN</sequence>
<proteinExistence type="predicted"/>
<dbReference type="PANTHER" id="PTHR45589:SF1">
    <property type="entry name" value="WD REPEAT DOMAIN 62, ISOFORM G"/>
    <property type="match status" value="1"/>
</dbReference>
<feature type="compositionally biased region" description="Polar residues" evidence="1">
    <location>
        <begin position="768"/>
        <end position="827"/>
    </location>
</feature>
<dbReference type="Pfam" id="PF00400">
    <property type="entry name" value="WD40"/>
    <property type="match status" value="1"/>
</dbReference>
<dbReference type="AlphaFoldDB" id="A0A1E3P4J5"/>
<evidence type="ECO:0000313" key="3">
    <source>
        <dbReference type="Proteomes" id="UP000094112"/>
    </source>
</evidence>
<dbReference type="SMART" id="SM00320">
    <property type="entry name" value="WD40"/>
    <property type="match status" value="6"/>
</dbReference>
<feature type="region of interest" description="Disordered" evidence="1">
    <location>
        <begin position="717"/>
        <end position="827"/>
    </location>
</feature>
<dbReference type="RefSeq" id="XP_019039407.1">
    <property type="nucleotide sequence ID" value="XM_019183432.1"/>
</dbReference>
<dbReference type="Gene3D" id="2.130.10.10">
    <property type="entry name" value="YVTN repeat-like/Quinoprotein amine dehydrogenase"/>
    <property type="match status" value="3"/>
</dbReference>
<dbReference type="InterPro" id="IPR015943">
    <property type="entry name" value="WD40/YVTN_repeat-like_dom_sf"/>
</dbReference>
<evidence type="ECO:0000313" key="2">
    <source>
        <dbReference type="EMBL" id="ODQ60200.1"/>
    </source>
</evidence>
<dbReference type="InterPro" id="IPR001680">
    <property type="entry name" value="WD40_rpt"/>
</dbReference>
<dbReference type="PANTHER" id="PTHR45589">
    <property type="entry name" value="WD REPEAT DOMAIN 62, ISOFORM G"/>
    <property type="match status" value="1"/>
</dbReference>
<dbReference type="SUPFAM" id="SSF50998">
    <property type="entry name" value="Quinoprotein alcohol dehydrogenase-like"/>
    <property type="match status" value="1"/>
</dbReference>
<dbReference type="InterPro" id="IPR036322">
    <property type="entry name" value="WD40_repeat_dom_sf"/>
</dbReference>
<dbReference type="InterPro" id="IPR052779">
    <property type="entry name" value="WDR62"/>
</dbReference>
<dbReference type="Proteomes" id="UP000094112">
    <property type="component" value="Unassembled WGS sequence"/>
</dbReference>
<dbReference type="OrthoDB" id="6252103at2759"/>
<organism evidence="2 3">
    <name type="scientific">Wickerhamomyces anomalus (strain ATCC 58044 / CBS 1984 / NCYC 433 / NRRL Y-366-8)</name>
    <name type="common">Yeast</name>
    <name type="synonym">Hansenula anomala</name>
    <dbReference type="NCBI Taxonomy" id="683960"/>
    <lineage>
        <taxon>Eukaryota</taxon>
        <taxon>Fungi</taxon>
        <taxon>Dikarya</taxon>
        <taxon>Ascomycota</taxon>
        <taxon>Saccharomycotina</taxon>
        <taxon>Saccharomycetes</taxon>
        <taxon>Phaffomycetales</taxon>
        <taxon>Wickerhamomycetaceae</taxon>
        <taxon>Wickerhamomyces</taxon>
    </lineage>
</organism>
<reference evidence="2 3" key="1">
    <citation type="journal article" date="2016" name="Proc. Natl. Acad. Sci. U.S.A.">
        <title>Comparative genomics of biotechnologically important yeasts.</title>
        <authorList>
            <person name="Riley R."/>
            <person name="Haridas S."/>
            <person name="Wolfe K.H."/>
            <person name="Lopes M.R."/>
            <person name="Hittinger C.T."/>
            <person name="Goeker M."/>
            <person name="Salamov A.A."/>
            <person name="Wisecaver J.H."/>
            <person name="Long T.M."/>
            <person name="Calvey C.H."/>
            <person name="Aerts A.L."/>
            <person name="Barry K.W."/>
            <person name="Choi C."/>
            <person name="Clum A."/>
            <person name="Coughlan A.Y."/>
            <person name="Deshpande S."/>
            <person name="Douglass A.P."/>
            <person name="Hanson S.J."/>
            <person name="Klenk H.-P."/>
            <person name="LaButti K.M."/>
            <person name="Lapidus A."/>
            <person name="Lindquist E.A."/>
            <person name="Lipzen A.M."/>
            <person name="Meier-Kolthoff J.P."/>
            <person name="Ohm R.A."/>
            <person name="Otillar R.P."/>
            <person name="Pangilinan J.L."/>
            <person name="Peng Y."/>
            <person name="Rokas A."/>
            <person name="Rosa C.A."/>
            <person name="Scheuner C."/>
            <person name="Sibirny A.A."/>
            <person name="Slot J.C."/>
            <person name="Stielow J.B."/>
            <person name="Sun H."/>
            <person name="Kurtzman C.P."/>
            <person name="Blackwell M."/>
            <person name="Grigoriev I.V."/>
            <person name="Jeffries T.W."/>
        </authorList>
    </citation>
    <scope>NUCLEOTIDE SEQUENCE [LARGE SCALE GENOMIC DNA]</scope>
    <source>
        <strain evidence="3">ATCC 58044 / CBS 1984 / NCYC 433 / NRRL Y-366-8</strain>
    </source>
</reference>
<feature type="compositionally biased region" description="Low complexity" evidence="1">
    <location>
        <begin position="754"/>
        <end position="767"/>
    </location>
</feature>